<keyword evidence="7" id="KW-1185">Reference proteome</keyword>
<accession>A0A1I2KEH3</accession>
<dbReference type="AlphaFoldDB" id="A0A1I2KEH3"/>
<protein>
    <submittedName>
        <fullName evidence="6">3-demethylubiquinone-9 3-methyltransferase</fullName>
    </submittedName>
</protein>
<evidence type="ECO:0000256" key="4">
    <source>
        <dbReference type="ARBA" id="ARBA00022691"/>
    </source>
</evidence>
<dbReference type="GO" id="GO:0010420">
    <property type="term" value="F:polyprenyldihydroxybenzoate methyltransferase activity"/>
    <property type="evidence" value="ECO:0007669"/>
    <property type="project" value="InterPro"/>
</dbReference>
<dbReference type="OrthoDB" id="9805171at2"/>
<dbReference type="GO" id="GO:0032259">
    <property type="term" value="P:methylation"/>
    <property type="evidence" value="ECO:0007669"/>
    <property type="project" value="UniProtKB-KW"/>
</dbReference>
<dbReference type="InterPro" id="IPR010233">
    <property type="entry name" value="UbiG_MeTrfase"/>
</dbReference>
<dbReference type="GO" id="GO:0061542">
    <property type="term" value="F:3-demethylubiquinol 3-O-methyltransferase activity"/>
    <property type="evidence" value="ECO:0007669"/>
    <property type="project" value="InterPro"/>
</dbReference>
<evidence type="ECO:0000259" key="5">
    <source>
        <dbReference type="Pfam" id="PF08241"/>
    </source>
</evidence>
<keyword evidence="6" id="KW-0830">Ubiquinone</keyword>
<evidence type="ECO:0000256" key="3">
    <source>
        <dbReference type="ARBA" id="ARBA00022688"/>
    </source>
</evidence>
<proteinExistence type="predicted"/>
<dbReference type="CDD" id="cd02440">
    <property type="entry name" value="AdoMet_MTases"/>
    <property type="match status" value="1"/>
</dbReference>
<dbReference type="Pfam" id="PF08241">
    <property type="entry name" value="Methyltransf_11"/>
    <property type="match status" value="1"/>
</dbReference>
<evidence type="ECO:0000313" key="6">
    <source>
        <dbReference type="EMBL" id="SFF65445.1"/>
    </source>
</evidence>
<name>A0A1I2KEH3_9BACT</name>
<evidence type="ECO:0000256" key="2">
    <source>
        <dbReference type="ARBA" id="ARBA00022679"/>
    </source>
</evidence>
<dbReference type="STRING" id="1003.SAMN04488541_11211"/>
<evidence type="ECO:0000256" key="1">
    <source>
        <dbReference type="ARBA" id="ARBA00022603"/>
    </source>
</evidence>
<dbReference type="InterPro" id="IPR029063">
    <property type="entry name" value="SAM-dependent_MTases_sf"/>
</dbReference>
<keyword evidence="4" id="KW-0949">S-adenosyl-L-methionine</keyword>
<dbReference type="SUPFAM" id="SSF53335">
    <property type="entry name" value="S-adenosyl-L-methionine-dependent methyltransferases"/>
    <property type="match status" value="1"/>
</dbReference>
<evidence type="ECO:0000313" key="7">
    <source>
        <dbReference type="Proteomes" id="UP000199513"/>
    </source>
</evidence>
<dbReference type="Gene3D" id="3.40.50.150">
    <property type="entry name" value="Vaccinia Virus protein VP39"/>
    <property type="match status" value="1"/>
</dbReference>
<reference evidence="6 7" key="1">
    <citation type="submission" date="2016-10" db="EMBL/GenBank/DDBJ databases">
        <authorList>
            <person name="de Groot N.N."/>
        </authorList>
    </citation>
    <scope>NUCLEOTIDE SEQUENCE [LARGE SCALE GENOMIC DNA]</scope>
    <source>
        <strain>GEY</strain>
        <strain evidence="7">DSM 9560</strain>
    </source>
</reference>
<gene>
    <name evidence="6" type="ORF">SAMN04488541_11211</name>
</gene>
<feature type="domain" description="Methyltransferase type 11" evidence="5">
    <location>
        <begin position="64"/>
        <end position="159"/>
    </location>
</feature>
<dbReference type="PANTHER" id="PTHR43464">
    <property type="entry name" value="METHYLTRANSFERASE"/>
    <property type="match status" value="1"/>
</dbReference>
<organism evidence="6 7">
    <name type="scientific">Thermoflexibacter ruber</name>
    <dbReference type="NCBI Taxonomy" id="1003"/>
    <lineage>
        <taxon>Bacteria</taxon>
        <taxon>Pseudomonadati</taxon>
        <taxon>Bacteroidota</taxon>
        <taxon>Cytophagia</taxon>
        <taxon>Cytophagales</taxon>
        <taxon>Thermoflexibacteraceae</taxon>
        <taxon>Thermoflexibacter</taxon>
    </lineage>
</organism>
<keyword evidence="2 6" id="KW-0808">Transferase</keyword>
<dbReference type="Proteomes" id="UP000199513">
    <property type="component" value="Unassembled WGS sequence"/>
</dbReference>
<sequence>MQTISNDIYNRIDNQFYNAEKDIWWNENEFLSLLKTSFNPCRFGYFLKHYTNTLKQSANGKTALDVGCGGGILAEEFAAAGFSVTGIDPSENSIRTAVSHAKQNGLNIHYETGTAEKLPYPDNSFDVAYCCDVLEHVRDLNQAIAEISRVLKRGGVFFFDTINRTPLSKLIIIKIWQEWKSTALVQPGLHVYEMFIKPAELKELCFAHGIEVKQVKGMSPNVNPIKLISLLRQRAKGKLTFAEFGKKVKMIESNDLKVGYMGYAVKR</sequence>
<dbReference type="RefSeq" id="WP_091549664.1">
    <property type="nucleotide sequence ID" value="NZ_FONY01000121.1"/>
</dbReference>
<keyword evidence="3" id="KW-0831">Ubiquinone biosynthesis</keyword>
<dbReference type="InterPro" id="IPR013216">
    <property type="entry name" value="Methyltransf_11"/>
</dbReference>
<dbReference type="NCBIfam" id="TIGR01983">
    <property type="entry name" value="UbiG"/>
    <property type="match status" value="1"/>
</dbReference>
<keyword evidence="1 6" id="KW-0489">Methyltransferase</keyword>
<dbReference type="EMBL" id="FONY01000121">
    <property type="protein sequence ID" value="SFF65445.1"/>
    <property type="molecule type" value="Genomic_DNA"/>
</dbReference>
<dbReference type="PANTHER" id="PTHR43464:SF19">
    <property type="entry name" value="UBIQUINONE BIOSYNTHESIS O-METHYLTRANSFERASE, MITOCHONDRIAL"/>
    <property type="match status" value="1"/>
</dbReference>